<dbReference type="GO" id="GO:0008270">
    <property type="term" value="F:zinc ion binding"/>
    <property type="evidence" value="ECO:0007669"/>
    <property type="project" value="UniProtKB-KW"/>
</dbReference>
<name>A0A819YL00_9BILA</name>
<keyword evidence="2 4" id="KW-0863">Zinc-finger</keyword>
<evidence type="ECO:0000256" key="4">
    <source>
        <dbReference type="PROSITE-ProRule" id="PRU00175"/>
    </source>
</evidence>
<dbReference type="Proteomes" id="UP000663868">
    <property type="component" value="Unassembled WGS sequence"/>
</dbReference>
<keyword evidence="1" id="KW-0479">Metal-binding</keyword>
<dbReference type="PROSITE" id="PS50089">
    <property type="entry name" value="ZF_RING_2"/>
    <property type="match status" value="2"/>
</dbReference>
<evidence type="ECO:0000259" key="5">
    <source>
        <dbReference type="PROSITE" id="PS50089"/>
    </source>
</evidence>
<evidence type="ECO:0000256" key="2">
    <source>
        <dbReference type="ARBA" id="ARBA00022771"/>
    </source>
</evidence>
<dbReference type="AlphaFoldDB" id="A0A819YL00"/>
<dbReference type="SUPFAM" id="SSF57850">
    <property type="entry name" value="RING/U-box"/>
    <property type="match status" value="2"/>
</dbReference>
<organism evidence="7 8">
    <name type="scientific">Adineta steineri</name>
    <dbReference type="NCBI Taxonomy" id="433720"/>
    <lineage>
        <taxon>Eukaryota</taxon>
        <taxon>Metazoa</taxon>
        <taxon>Spiralia</taxon>
        <taxon>Gnathifera</taxon>
        <taxon>Rotifera</taxon>
        <taxon>Eurotatoria</taxon>
        <taxon>Bdelloidea</taxon>
        <taxon>Adinetida</taxon>
        <taxon>Adinetidae</taxon>
        <taxon>Adineta</taxon>
    </lineage>
</organism>
<protein>
    <recommendedName>
        <fullName evidence="5">RING-type domain-containing protein</fullName>
    </recommendedName>
</protein>
<comment type="caution">
    <text evidence="7">The sequence shown here is derived from an EMBL/GenBank/DDBJ whole genome shotgun (WGS) entry which is preliminary data.</text>
</comment>
<dbReference type="SUPFAM" id="SSF49599">
    <property type="entry name" value="TRAF domain-like"/>
    <property type="match status" value="2"/>
</dbReference>
<reference evidence="7" key="1">
    <citation type="submission" date="2021-02" db="EMBL/GenBank/DDBJ databases">
        <authorList>
            <person name="Nowell W R."/>
        </authorList>
    </citation>
    <scope>NUCLEOTIDE SEQUENCE</scope>
</reference>
<evidence type="ECO:0000313" key="8">
    <source>
        <dbReference type="Proteomes" id="UP000663868"/>
    </source>
</evidence>
<dbReference type="Gene3D" id="3.30.40.10">
    <property type="entry name" value="Zinc/RING finger domain, C3HC4 (zinc finger)"/>
    <property type="match status" value="4"/>
</dbReference>
<dbReference type="InterPro" id="IPR018957">
    <property type="entry name" value="Znf_C3HC4_RING-type"/>
</dbReference>
<proteinExistence type="predicted"/>
<evidence type="ECO:0000313" key="6">
    <source>
        <dbReference type="EMBL" id="CAF0901897.1"/>
    </source>
</evidence>
<evidence type="ECO:0000256" key="3">
    <source>
        <dbReference type="ARBA" id="ARBA00022833"/>
    </source>
</evidence>
<dbReference type="PANTHER" id="PTHR10131:SF94">
    <property type="entry name" value="TNF RECEPTOR-ASSOCIATED FACTOR 4"/>
    <property type="match status" value="1"/>
</dbReference>
<evidence type="ECO:0000256" key="1">
    <source>
        <dbReference type="ARBA" id="ARBA00022723"/>
    </source>
</evidence>
<sequence>MASTDDVELTSTNDVRLAPDRVRNLSGPDLEDLCCSICRGILWKPVACQKCENHFCSACIENWISNARNQCPFGCEPYNERTSITFVNTILSRLQVVCSYESNGCREILPYEAVERHETQCEYQPQQRAGYLSSENDVGLAPDRVQNQPGTNLEDVCCSICHGILWKPVACQQCENHFCSTCIGKWISNSRNQCPFGCETYNKRTSITFVNTILSRLQVVCSYESNGCREILPYDAIEKHKAQCGYQFQECPGCLLSLLKKDIEQHTSCCELFELTCDDCKIVYRRCDASQSHTDIICITEQFRQYRCQSEEKIKQLTEDLKKLRERQQFVTPNNYTELDCGGRLCIKCGRCRDWYFKGDARTWKWIRSRGDSWTQEDRIHWLAGPRGVKDLFERRDGYTCNHVIDVNDANRLHNHRRHPNFIGPICLCEDNTGA</sequence>
<dbReference type="InterPro" id="IPR013083">
    <property type="entry name" value="Znf_RING/FYVE/PHD"/>
</dbReference>
<gene>
    <name evidence="6" type="ORF">IZO911_LOCUS12297</name>
    <name evidence="7" type="ORF">KXQ929_LOCUS37673</name>
</gene>
<evidence type="ECO:0000313" key="7">
    <source>
        <dbReference type="EMBL" id="CAF4158567.1"/>
    </source>
</evidence>
<accession>A0A819YL00</accession>
<dbReference type="EMBL" id="CAJOBB010006363">
    <property type="protein sequence ID" value="CAF4158567.1"/>
    <property type="molecule type" value="Genomic_DNA"/>
</dbReference>
<dbReference type="Proteomes" id="UP000663860">
    <property type="component" value="Unassembled WGS sequence"/>
</dbReference>
<feature type="domain" description="RING-type" evidence="5">
    <location>
        <begin position="158"/>
        <end position="195"/>
    </location>
</feature>
<dbReference type="EMBL" id="CAJNOE010000095">
    <property type="protein sequence ID" value="CAF0901897.1"/>
    <property type="molecule type" value="Genomic_DNA"/>
</dbReference>
<feature type="domain" description="RING-type" evidence="5">
    <location>
        <begin position="35"/>
        <end position="72"/>
    </location>
</feature>
<dbReference type="SMART" id="SM00184">
    <property type="entry name" value="RING"/>
    <property type="match status" value="2"/>
</dbReference>
<dbReference type="PANTHER" id="PTHR10131">
    <property type="entry name" value="TNF RECEPTOR ASSOCIATED FACTOR"/>
    <property type="match status" value="1"/>
</dbReference>
<dbReference type="Pfam" id="PF00097">
    <property type="entry name" value="zf-C3HC4"/>
    <property type="match status" value="2"/>
</dbReference>
<keyword evidence="3" id="KW-0862">Zinc</keyword>
<dbReference type="InterPro" id="IPR001841">
    <property type="entry name" value="Znf_RING"/>
</dbReference>